<dbReference type="EMBL" id="CAJFDI010000002">
    <property type="protein sequence ID" value="CAD5217891.1"/>
    <property type="molecule type" value="Genomic_DNA"/>
</dbReference>
<keyword evidence="1" id="KW-0472">Membrane</keyword>
<reference evidence="3" key="2">
    <citation type="submission" date="2020-08" db="EMBL/GenBank/DDBJ databases">
        <authorList>
            <person name="Kikuchi T."/>
        </authorList>
    </citation>
    <scope>NUCLEOTIDE SEQUENCE</scope>
    <source>
        <strain evidence="2">Ka4C1</strain>
    </source>
</reference>
<dbReference type="SMR" id="A0A1I7SRR7"/>
<evidence type="ECO:0000313" key="5">
    <source>
        <dbReference type="Proteomes" id="UP000659654"/>
    </source>
</evidence>
<protein>
    <submittedName>
        <fullName evidence="2">(pine wood nematode) hypothetical protein</fullName>
    </submittedName>
</protein>
<dbReference type="EMBL" id="CAJFCV020000002">
    <property type="protein sequence ID" value="CAG9101926.1"/>
    <property type="molecule type" value="Genomic_DNA"/>
</dbReference>
<evidence type="ECO:0000256" key="1">
    <source>
        <dbReference type="SAM" id="Phobius"/>
    </source>
</evidence>
<organism evidence="4 6">
    <name type="scientific">Bursaphelenchus xylophilus</name>
    <name type="common">Pinewood nematode worm</name>
    <name type="synonym">Aphelenchoides xylophilus</name>
    <dbReference type="NCBI Taxonomy" id="6326"/>
    <lineage>
        <taxon>Eukaryota</taxon>
        <taxon>Metazoa</taxon>
        <taxon>Ecdysozoa</taxon>
        <taxon>Nematoda</taxon>
        <taxon>Chromadorea</taxon>
        <taxon>Rhabditida</taxon>
        <taxon>Tylenchina</taxon>
        <taxon>Tylenchomorpha</taxon>
        <taxon>Aphelenchoidea</taxon>
        <taxon>Aphelenchoididae</taxon>
        <taxon>Bursaphelenchus</taxon>
    </lineage>
</organism>
<gene>
    <name evidence="2" type="ORF">BXYJ_LOCUS5284</name>
</gene>
<keyword evidence="1" id="KW-0812">Transmembrane</keyword>
<keyword evidence="1" id="KW-1133">Transmembrane helix</keyword>
<accession>A0A1I7SRR7</accession>
<feature type="transmembrane region" description="Helical" evidence="1">
    <location>
        <begin position="46"/>
        <end position="64"/>
    </location>
</feature>
<dbReference type="Proteomes" id="UP000095284">
    <property type="component" value="Unplaced"/>
</dbReference>
<evidence type="ECO:0000313" key="6">
    <source>
        <dbReference type="WBParaSite" id="BXY_1573400.1"/>
    </source>
</evidence>
<proteinExistence type="predicted"/>
<evidence type="ECO:0000313" key="4">
    <source>
        <dbReference type="Proteomes" id="UP000095284"/>
    </source>
</evidence>
<dbReference type="Proteomes" id="UP000582659">
    <property type="component" value="Unassembled WGS sequence"/>
</dbReference>
<sequence length="135" mass="15796">MDYQKLDAASKEEGNEKFEEKINIPLPEAKAPRKCEKLRKLLQTKITVKHVLIVLLVYSIYSFIDSEYSIGYKARRARDRVMSRFGEGLANLLGYEKSPILVRDPLTGLETYRWRSEIENDPRYRDQLDALDNKN</sequence>
<name>A0A1I7SRR7_BURXY</name>
<dbReference type="WBParaSite" id="BXY_1573400.1">
    <property type="protein sequence ID" value="BXY_1573400.1"/>
    <property type="gene ID" value="BXY_1573400"/>
</dbReference>
<evidence type="ECO:0000313" key="2">
    <source>
        <dbReference type="EMBL" id="CAD5217891.1"/>
    </source>
</evidence>
<dbReference type="Proteomes" id="UP000659654">
    <property type="component" value="Unassembled WGS sequence"/>
</dbReference>
<reference evidence="6" key="1">
    <citation type="submission" date="2016-11" db="UniProtKB">
        <authorList>
            <consortium name="WormBaseParasite"/>
        </authorList>
    </citation>
    <scope>IDENTIFICATION</scope>
</reference>
<dbReference type="AlphaFoldDB" id="A0A1I7SRR7"/>
<keyword evidence="5" id="KW-1185">Reference proteome</keyword>
<evidence type="ECO:0000313" key="3">
    <source>
        <dbReference type="EMBL" id="CAG9101926.1"/>
    </source>
</evidence>